<accession>A0A2N6CY28</accession>
<dbReference type="EMBL" id="PKUN01000008">
    <property type="protein sequence ID" value="PLX62212.1"/>
    <property type="molecule type" value="Genomic_DNA"/>
</dbReference>
<name>A0A2N6CY28_9GAMM</name>
<dbReference type="Proteomes" id="UP000235015">
    <property type="component" value="Unassembled WGS sequence"/>
</dbReference>
<comment type="caution">
    <text evidence="3">The sequence shown here is derived from an EMBL/GenBank/DDBJ whole genome shotgun (WGS) entry which is preliminary data.</text>
</comment>
<feature type="region of interest" description="Disordered" evidence="1">
    <location>
        <begin position="61"/>
        <end position="119"/>
    </location>
</feature>
<dbReference type="STRING" id="1111735.GCA_000428045_00941"/>
<gene>
    <name evidence="3" type="ORF">C0630_07340</name>
</gene>
<reference evidence="3 4" key="1">
    <citation type="submission" date="2017-11" db="EMBL/GenBank/DDBJ databases">
        <title>Genome-resolved metagenomics identifies genetic mobility, metabolic interactions, and unexpected diversity in perchlorate-reducing communities.</title>
        <authorList>
            <person name="Barnum T.P."/>
            <person name="Figueroa I.A."/>
            <person name="Carlstrom C.I."/>
            <person name="Lucas L.N."/>
            <person name="Engelbrektson A.L."/>
            <person name="Coates J.D."/>
        </authorList>
    </citation>
    <scope>NUCLEOTIDE SEQUENCE [LARGE SCALE GENOMIC DNA]</scope>
    <source>
        <strain evidence="3">BM301</strain>
    </source>
</reference>
<proteinExistence type="predicted"/>
<feature type="compositionally biased region" description="Basic and acidic residues" evidence="1">
    <location>
        <begin position="12"/>
        <end position="21"/>
    </location>
</feature>
<sequence>MRRPRSMGPIKRQAENGSHDEALSGMNRRAIFLLLLLMSVVWLDSAHAAVYRWVDADGRTQFGDRPPPDRSAEQVQIRQQPVPDEAGAPMSDQQRRELRQKMLDAYREEREEKRQAREQRVAEEARRKMACARAKDRVREYETAAGLYELQPDGSRRYLSDEEFRASLRRARDEVKRNCRQGD</sequence>
<protein>
    <submittedName>
        <fullName evidence="3">DUF4124 domain-containing protein</fullName>
    </submittedName>
</protein>
<dbReference type="InterPro" id="IPR025392">
    <property type="entry name" value="DUF4124"/>
</dbReference>
<evidence type="ECO:0000259" key="2">
    <source>
        <dbReference type="Pfam" id="PF13511"/>
    </source>
</evidence>
<dbReference type="AlphaFoldDB" id="A0A2N6CY28"/>
<evidence type="ECO:0000256" key="1">
    <source>
        <dbReference type="SAM" id="MobiDB-lite"/>
    </source>
</evidence>
<evidence type="ECO:0000313" key="3">
    <source>
        <dbReference type="EMBL" id="PLX62212.1"/>
    </source>
</evidence>
<feature type="compositionally biased region" description="Basic and acidic residues" evidence="1">
    <location>
        <begin position="93"/>
        <end position="119"/>
    </location>
</feature>
<feature type="domain" description="DUF4124" evidence="2">
    <location>
        <begin position="35"/>
        <end position="87"/>
    </location>
</feature>
<evidence type="ECO:0000313" key="4">
    <source>
        <dbReference type="Proteomes" id="UP000235015"/>
    </source>
</evidence>
<feature type="region of interest" description="Disordered" evidence="1">
    <location>
        <begin position="1"/>
        <end position="21"/>
    </location>
</feature>
<dbReference type="Pfam" id="PF13511">
    <property type="entry name" value="DUF4124"/>
    <property type="match status" value="1"/>
</dbReference>
<organism evidence="3 4">
    <name type="scientific">Sedimenticola selenatireducens</name>
    <dbReference type="NCBI Taxonomy" id="191960"/>
    <lineage>
        <taxon>Bacteria</taxon>
        <taxon>Pseudomonadati</taxon>
        <taxon>Pseudomonadota</taxon>
        <taxon>Gammaproteobacteria</taxon>
        <taxon>Chromatiales</taxon>
        <taxon>Sedimenticolaceae</taxon>
        <taxon>Sedimenticola</taxon>
    </lineage>
</organism>